<evidence type="ECO:0000256" key="5">
    <source>
        <dbReference type="ARBA" id="ARBA00022723"/>
    </source>
</evidence>
<feature type="transmembrane region" description="Helical" evidence="17">
    <location>
        <begin position="434"/>
        <end position="453"/>
    </location>
</feature>
<dbReference type="EMBL" id="BAAFJT010000002">
    <property type="protein sequence ID" value="GAB0183679.1"/>
    <property type="molecule type" value="Genomic_DNA"/>
</dbReference>
<keyword evidence="10 17" id="KW-1133">Transmembrane helix</keyword>
<keyword evidence="4 16" id="KW-0812">Transmembrane</keyword>
<dbReference type="Proteomes" id="UP001623348">
    <property type="component" value="Unassembled WGS sequence"/>
</dbReference>
<evidence type="ECO:0000256" key="13">
    <source>
        <dbReference type="ARBA" id="ARBA00037319"/>
    </source>
</evidence>
<proteinExistence type="predicted"/>
<dbReference type="Gene3D" id="4.10.900.10">
    <property type="entry name" value="TCF3-CBD (Catenin binding domain)"/>
    <property type="match status" value="1"/>
</dbReference>
<dbReference type="PROSITE" id="PS00232">
    <property type="entry name" value="CADHERIN_1"/>
    <property type="match status" value="1"/>
</dbReference>
<dbReference type="GO" id="GO:0007155">
    <property type="term" value="P:cell adhesion"/>
    <property type="evidence" value="ECO:0007669"/>
    <property type="project" value="UniProtKB-KW"/>
</dbReference>
<evidence type="ECO:0000256" key="17">
    <source>
        <dbReference type="SAM" id="Phobius"/>
    </source>
</evidence>
<dbReference type="CDD" id="cd11304">
    <property type="entry name" value="Cadherin_repeat"/>
    <property type="match status" value="2"/>
</dbReference>
<dbReference type="GO" id="GO:0005509">
    <property type="term" value="F:calcium ion binding"/>
    <property type="evidence" value="ECO:0007669"/>
    <property type="project" value="UniProtKB-UniRule"/>
</dbReference>
<evidence type="ECO:0000256" key="10">
    <source>
        <dbReference type="ARBA" id="ARBA00022989"/>
    </source>
</evidence>
<evidence type="ECO:0000256" key="3">
    <source>
        <dbReference type="ARBA" id="ARBA00022685"/>
    </source>
</evidence>
<keyword evidence="3" id="KW-0165">Cleavage on pair of basic residues</keyword>
<feature type="domain" description="Cadherin" evidence="18">
    <location>
        <begin position="307"/>
        <end position="429"/>
    </location>
</feature>
<comment type="caution">
    <text evidence="19">The sequence shown here is derived from an EMBL/GenBank/DDBJ whole genome shotgun (WGS) entry which is preliminary data.</text>
</comment>
<keyword evidence="11 17" id="KW-0472">Membrane</keyword>
<evidence type="ECO:0000313" key="19">
    <source>
        <dbReference type="EMBL" id="GAB0183679.1"/>
    </source>
</evidence>
<evidence type="ECO:0000259" key="18">
    <source>
        <dbReference type="PROSITE" id="PS50268"/>
    </source>
</evidence>
<reference evidence="19 20" key="1">
    <citation type="submission" date="2024-06" db="EMBL/GenBank/DDBJ databases">
        <title>The draft genome of Grus japonensis, version 3.</title>
        <authorList>
            <person name="Nabeshima K."/>
            <person name="Suzuki S."/>
            <person name="Onuma M."/>
        </authorList>
    </citation>
    <scope>NUCLEOTIDE SEQUENCE [LARGE SCALE GENOMIC DNA]</scope>
    <source>
        <strain evidence="19 20">451A</strain>
    </source>
</reference>
<dbReference type="InterPro" id="IPR039808">
    <property type="entry name" value="Cadherin"/>
</dbReference>
<dbReference type="InterPro" id="IPR000233">
    <property type="entry name" value="Cadherin_Y-type_LIR"/>
</dbReference>
<keyword evidence="6" id="KW-0732">Signal</keyword>
<gene>
    <name evidence="19" type="ORF">GRJ2_000833200</name>
</gene>
<dbReference type="InterPro" id="IPR002126">
    <property type="entry name" value="Cadherin-like_dom"/>
</dbReference>
<keyword evidence="12" id="KW-0325">Glycoprotein</keyword>
<keyword evidence="2" id="KW-1003">Cell membrane</keyword>
<keyword evidence="8 15" id="KW-0106">Calcium</keyword>
<dbReference type="PANTHER" id="PTHR24027">
    <property type="entry name" value="CADHERIN-23"/>
    <property type="match status" value="1"/>
</dbReference>
<keyword evidence="7" id="KW-0677">Repeat</keyword>
<evidence type="ECO:0000256" key="6">
    <source>
        <dbReference type="ARBA" id="ARBA00022729"/>
    </source>
</evidence>
<evidence type="ECO:0000256" key="14">
    <source>
        <dbReference type="ARBA" id="ARBA00040456"/>
    </source>
</evidence>
<dbReference type="GO" id="GO:0005886">
    <property type="term" value="C:plasma membrane"/>
    <property type="evidence" value="ECO:0007669"/>
    <property type="project" value="UniProtKB-SubCell"/>
</dbReference>
<evidence type="ECO:0000313" key="20">
    <source>
        <dbReference type="Proteomes" id="UP001623348"/>
    </source>
</evidence>
<evidence type="ECO:0000256" key="4">
    <source>
        <dbReference type="ARBA" id="ARBA00022692"/>
    </source>
</evidence>
<evidence type="ECO:0000256" key="7">
    <source>
        <dbReference type="ARBA" id="ARBA00022737"/>
    </source>
</evidence>
<keyword evidence="20" id="KW-1185">Reference proteome</keyword>
<dbReference type="Pfam" id="PF00028">
    <property type="entry name" value="Cadherin"/>
    <property type="match status" value="2"/>
</dbReference>
<feature type="domain" description="Cadherin" evidence="18">
    <location>
        <begin position="237"/>
        <end position="307"/>
    </location>
</feature>
<name>A0ABC9WDT4_GRUJA</name>
<evidence type="ECO:0000256" key="12">
    <source>
        <dbReference type="ARBA" id="ARBA00023180"/>
    </source>
</evidence>
<protein>
    <recommendedName>
        <fullName evidence="14">Cadherin-20</fullName>
    </recommendedName>
</protein>
<evidence type="ECO:0000256" key="16">
    <source>
        <dbReference type="RuleBase" id="RU003318"/>
    </source>
</evidence>
<comment type="function">
    <text evidence="13">Cadherins are calcium-dependent cell adhesion proteins. They preferentially interact with themselves in a homophilic manner in connecting cells; cadherins may thus contribute to the sorting of heterogeneous cell types.</text>
</comment>
<dbReference type="PANTHER" id="PTHR24027:SF84">
    <property type="entry name" value="CADHERIN-20"/>
    <property type="match status" value="1"/>
</dbReference>
<evidence type="ECO:0000256" key="2">
    <source>
        <dbReference type="ARBA" id="ARBA00022475"/>
    </source>
</evidence>
<dbReference type="PROSITE" id="PS50268">
    <property type="entry name" value="CADHERIN_2"/>
    <property type="match status" value="2"/>
</dbReference>
<dbReference type="SUPFAM" id="SSF49313">
    <property type="entry name" value="Cadherin-like"/>
    <property type="match status" value="2"/>
</dbReference>
<dbReference type="AlphaFoldDB" id="A0ABC9WDT4"/>
<evidence type="ECO:0000256" key="15">
    <source>
        <dbReference type="PROSITE-ProRule" id="PRU00043"/>
    </source>
</evidence>
<evidence type="ECO:0000256" key="8">
    <source>
        <dbReference type="ARBA" id="ARBA00022837"/>
    </source>
</evidence>
<dbReference type="FunFam" id="4.10.900.10:FF:000001">
    <property type="entry name" value="Cadherin 2"/>
    <property type="match status" value="1"/>
</dbReference>
<dbReference type="Pfam" id="PF01049">
    <property type="entry name" value="CADH_Y-type_LIR"/>
    <property type="match status" value="1"/>
</dbReference>
<keyword evidence="9 16" id="KW-0130">Cell adhesion</keyword>
<organism evidence="19 20">
    <name type="scientific">Grus japonensis</name>
    <name type="common">Japanese crane</name>
    <name type="synonym">Red-crowned crane</name>
    <dbReference type="NCBI Taxonomy" id="30415"/>
    <lineage>
        <taxon>Eukaryota</taxon>
        <taxon>Metazoa</taxon>
        <taxon>Chordata</taxon>
        <taxon>Craniata</taxon>
        <taxon>Vertebrata</taxon>
        <taxon>Euteleostomi</taxon>
        <taxon>Archelosauria</taxon>
        <taxon>Archosauria</taxon>
        <taxon>Dinosauria</taxon>
        <taxon>Saurischia</taxon>
        <taxon>Theropoda</taxon>
        <taxon>Coelurosauria</taxon>
        <taxon>Aves</taxon>
        <taxon>Neognathae</taxon>
        <taxon>Neoaves</taxon>
        <taxon>Gruiformes</taxon>
        <taxon>Gruidae</taxon>
        <taxon>Grus</taxon>
    </lineage>
</organism>
<comment type="subcellular location">
    <subcellularLocation>
        <location evidence="1 16">Cell membrane</location>
        <topology evidence="1 16">Single-pass type I membrane protein</topology>
    </subcellularLocation>
</comment>
<dbReference type="Gene3D" id="2.60.40.60">
    <property type="entry name" value="Cadherins"/>
    <property type="match status" value="2"/>
</dbReference>
<dbReference type="FunFam" id="2.60.40.60:FF:000014">
    <property type="entry name" value="Cadherin 8"/>
    <property type="match status" value="1"/>
</dbReference>
<dbReference type="PRINTS" id="PR00205">
    <property type="entry name" value="CADHERIN"/>
</dbReference>
<dbReference type="InterPro" id="IPR027397">
    <property type="entry name" value="Catenin-bd_sf"/>
</dbReference>
<evidence type="ECO:0000256" key="9">
    <source>
        <dbReference type="ARBA" id="ARBA00022889"/>
    </source>
</evidence>
<sequence length="612" mass="69096">MFINDLDEGIECTLSKFADDTKLCRSVGLPEGRKALQRDLDRLDRWAQAKCMRFNKAECWVLHLGHNNPMQGYRLGEEWLESCLAEKDLGVLVNSQLNMSQQYAQVAKVANSILACVRNGVASRTREVIVPLYSALVRPHLESCVQFWAPHYKKDTEVLECVQRRATKLVKGLEHKSYEKWLRELGLFSLEKRRLRGDLITLYNSLRGGCSQVGVGLFSQVTSDSTRGNGLKLCQERYSIDRSSDPGRFFYVDVTSGALMTARPLDREDVSWHNITVLAVELNNPSQVGSVSVTVKVLDVNDNAPEFARFYEAFVCENAKAGQLIQTVSAIDRDDPQEGQHFYYSLAPEAANNPNFTLRDNQDNTAWILTRRSGFRQHEQNIFYLPILISDNGRPMLSSTGTLTVHVCSCNDDGMVMSCNAEAYVLPVSLSRGALIAILACIFVLLVLVLLILSMRRQRKQPYIIDEEENIHENIVRYDDEGGGEEDTEAFDIAAMWNPREAQLVVKNRQDMLPEIESLSRYVPQACVMDNNVHNYVLAKLYEADMDLWAPPFDSLQTYMFEGNGSVAESLSSLQSVTTDSDQSYDYLTDWGPRFKKLAEMYGATDSSGALW</sequence>
<dbReference type="SMART" id="SM00112">
    <property type="entry name" value="CA"/>
    <property type="match status" value="2"/>
</dbReference>
<accession>A0ABC9WDT4</accession>
<dbReference type="InterPro" id="IPR020894">
    <property type="entry name" value="Cadherin_CS"/>
</dbReference>
<dbReference type="InterPro" id="IPR015919">
    <property type="entry name" value="Cadherin-like_sf"/>
</dbReference>
<evidence type="ECO:0000256" key="1">
    <source>
        <dbReference type="ARBA" id="ARBA00004251"/>
    </source>
</evidence>
<evidence type="ECO:0000256" key="11">
    <source>
        <dbReference type="ARBA" id="ARBA00023136"/>
    </source>
</evidence>
<keyword evidence="5" id="KW-0479">Metal-binding</keyword>